<organism evidence="4 5">
    <name type="scientific">Sphingorhabdus profundilacus</name>
    <dbReference type="NCBI Taxonomy" id="2509718"/>
    <lineage>
        <taxon>Bacteria</taxon>
        <taxon>Pseudomonadati</taxon>
        <taxon>Pseudomonadota</taxon>
        <taxon>Alphaproteobacteria</taxon>
        <taxon>Sphingomonadales</taxon>
        <taxon>Sphingomonadaceae</taxon>
        <taxon>Sphingorhabdus</taxon>
    </lineage>
</organism>
<dbReference type="InterPro" id="IPR001969">
    <property type="entry name" value="Aspartic_peptidase_AS"/>
</dbReference>
<dbReference type="EC" id="3.4.23.-" evidence="4"/>
<keyword evidence="4" id="KW-0645">Protease</keyword>
<keyword evidence="2" id="KW-0812">Transmembrane</keyword>
<dbReference type="Gene3D" id="2.40.70.10">
    <property type="entry name" value="Acid Proteases"/>
    <property type="match status" value="1"/>
</dbReference>
<keyword evidence="2" id="KW-0472">Membrane</keyword>
<evidence type="ECO:0000313" key="5">
    <source>
        <dbReference type="Proteomes" id="UP000471147"/>
    </source>
</evidence>
<dbReference type="Pfam" id="PF13975">
    <property type="entry name" value="gag-asp_proteas"/>
    <property type="match status" value="1"/>
</dbReference>
<reference evidence="4 5" key="1">
    <citation type="submission" date="2019-01" db="EMBL/GenBank/DDBJ databases">
        <title>Sphingorhabdus lacus sp.nov., isolated from an oligotrophic freshwater lake.</title>
        <authorList>
            <person name="Park M."/>
        </authorList>
    </citation>
    <scope>NUCLEOTIDE SEQUENCE [LARGE SCALE GENOMIC DNA]</scope>
    <source>
        <strain evidence="4 5">IMCC26285</strain>
    </source>
</reference>
<dbReference type="AlphaFoldDB" id="A0A6I4LVP3"/>
<feature type="domain" description="Peptidase A2" evidence="3">
    <location>
        <begin position="103"/>
        <end position="182"/>
    </location>
</feature>
<keyword evidence="2" id="KW-1133">Transmembrane helix</keyword>
<dbReference type="PROSITE" id="PS50175">
    <property type="entry name" value="ASP_PROT_RETROV"/>
    <property type="match status" value="1"/>
</dbReference>
<proteinExistence type="predicted"/>
<dbReference type="InterPro" id="IPR011969">
    <property type="entry name" value="Clan_AA_Asp_peptidase_C"/>
</dbReference>
<dbReference type="EMBL" id="SDWJ01000001">
    <property type="protein sequence ID" value="MVZ96929.1"/>
    <property type="molecule type" value="Genomic_DNA"/>
</dbReference>
<comment type="caution">
    <text evidence="4">The sequence shown here is derived from an EMBL/GenBank/DDBJ whole genome shotgun (WGS) entry which is preliminary data.</text>
</comment>
<evidence type="ECO:0000256" key="1">
    <source>
        <dbReference type="ARBA" id="ARBA00022801"/>
    </source>
</evidence>
<dbReference type="NCBIfam" id="TIGR02281">
    <property type="entry name" value="clan_AA_DTGA"/>
    <property type="match status" value="1"/>
</dbReference>
<keyword evidence="5" id="KW-1185">Reference proteome</keyword>
<dbReference type="CDD" id="cd05483">
    <property type="entry name" value="retropepsin_like_bacteria"/>
    <property type="match status" value="1"/>
</dbReference>
<accession>A0A6I4LVP3</accession>
<dbReference type="GO" id="GO:0004190">
    <property type="term" value="F:aspartic-type endopeptidase activity"/>
    <property type="evidence" value="ECO:0007669"/>
    <property type="project" value="InterPro"/>
</dbReference>
<dbReference type="InterPro" id="IPR034122">
    <property type="entry name" value="Retropepsin-like_bacterial"/>
</dbReference>
<protein>
    <submittedName>
        <fullName evidence="4">TIGR02281 family clan AA aspartic protease</fullName>
        <ecNumber evidence="4">3.4.23.-</ecNumber>
    </submittedName>
</protein>
<gene>
    <name evidence="4" type="ORF">EUU23_04315</name>
</gene>
<dbReference type="GO" id="GO:0006508">
    <property type="term" value="P:proteolysis"/>
    <property type="evidence" value="ECO:0007669"/>
    <property type="project" value="UniProtKB-KW"/>
</dbReference>
<evidence type="ECO:0000313" key="4">
    <source>
        <dbReference type="EMBL" id="MVZ96929.1"/>
    </source>
</evidence>
<evidence type="ECO:0000259" key="3">
    <source>
        <dbReference type="PROSITE" id="PS50175"/>
    </source>
</evidence>
<dbReference type="RefSeq" id="WP_160352867.1">
    <property type="nucleotide sequence ID" value="NZ_SDWJ01000001.1"/>
</dbReference>
<dbReference type="Proteomes" id="UP000471147">
    <property type="component" value="Unassembled WGS sequence"/>
</dbReference>
<name>A0A6I4LVP3_9SPHN</name>
<dbReference type="PROSITE" id="PS00141">
    <property type="entry name" value="ASP_PROTEASE"/>
    <property type="match status" value="1"/>
</dbReference>
<evidence type="ECO:0000256" key="2">
    <source>
        <dbReference type="SAM" id="Phobius"/>
    </source>
</evidence>
<keyword evidence="1 4" id="KW-0378">Hydrolase</keyword>
<dbReference type="OrthoDB" id="7595324at2"/>
<dbReference type="SUPFAM" id="SSF50630">
    <property type="entry name" value="Acid proteases"/>
    <property type="match status" value="1"/>
</dbReference>
<sequence>MNFMEDGPSLIWGIVCVLLLVSALAARRLPFGQVAKMTLAWIAIFAAFFAVFSFRFEFRQIWDRVKSEVAGTANQSVDQQAIIIKRQDDGHYWLQVEVNTTPVRFLIDSGATTTAINENTAIEASVEVDRDGYPVIISTANGRVTAQRGSIKLLAIGPHRIEDHHVVVSDKFDDTNVLGMNFLDSMKSWKVEGNVMTLQP</sequence>
<feature type="transmembrane region" description="Helical" evidence="2">
    <location>
        <begin position="35"/>
        <end position="56"/>
    </location>
</feature>
<dbReference type="InterPro" id="IPR021109">
    <property type="entry name" value="Peptidase_aspartic_dom_sf"/>
</dbReference>
<dbReference type="InterPro" id="IPR001995">
    <property type="entry name" value="Peptidase_A2_cat"/>
</dbReference>